<dbReference type="Gene3D" id="1.10.238.10">
    <property type="entry name" value="EF-hand"/>
    <property type="match status" value="1"/>
</dbReference>
<feature type="signal peptide" evidence="2">
    <location>
        <begin position="1"/>
        <end position="23"/>
    </location>
</feature>
<dbReference type="InterPro" id="IPR018247">
    <property type="entry name" value="EF_Hand_1_Ca_BS"/>
</dbReference>
<organism evidence="4 5">
    <name type="scientific">Vibrio algarum</name>
    <dbReference type="NCBI Taxonomy" id="3020714"/>
    <lineage>
        <taxon>Bacteria</taxon>
        <taxon>Pseudomonadati</taxon>
        <taxon>Pseudomonadota</taxon>
        <taxon>Gammaproteobacteria</taxon>
        <taxon>Vibrionales</taxon>
        <taxon>Vibrionaceae</taxon>
        <taxon>Vibrio</taxon>
    </lineage>
</organism>
<accession>A0ABT4YW71</accession>
<dbReference type="InterPro" id="IPR002048">
    <property type="entry name" value="EF_hand_dom"/>
</dbReference>
<feature type="region of interest" description="Disordered" evidence="1">
    <location>
        <begin position="87"/>
        <end position="121"/>
    </location>
</feature>
<keyword evidence="5" id="KW-1185">Reference proteome</keyword>
<dbReference type="InterPro" id="IPR011992">
    <property type="entry name" value="EF-hand-dom_pair"/>
</dbReference>
<proteinExistence type="predicted"/>
<comment type="caution">
    <text evidence="4">The sequence shown here is derived from an EMBL/GenBank/DDBJ whole genome shotgun (WGS) entry which is preliminary data.</text>
</comment>
<reference evidence="4 5" key="1">
    <citation type="submission" date="2023-01" db="EMBL/GenBank/DDBJ databases">
        <title>Vibrio sp. KJ40-1 sp.nov, isolated from marine algae.</title>
        <authorList>
            <person name="Butt M."/>
            <person name="Kim J.M.J."/>
            <person name="Jeon C.O.C."/>
        </authorList>
    </citation>
    <scope>NUCLEOTIDE SEQUENCE [LARGE SCALE GENOMIC DNA]</scope>
    <source>
        <strain evidence="4 5">KJ40-1</strain>
    </source>
</reference>
<evidence type="ECO:0000259" key="3">
    <source>
        <dbReference type="PROSITE" id="PS50222"/>
    </source>
</evidence>
<protein>
    <submittedName>
        <fullName evidence="4">EF-hand domain-containing protein</fullName>
    </submittedName>
</protein>
<evidence type="ECO:0000313" key="4">
    <source>
        <dbReference type="EMBL" id="MDB1125825.1"/>
    </source>
</evidence>
<evidence type="ECO:0000313" key="5">
    <source>
        <dbReference type="Proteomes" id="UP001210678"/>
    </source>
</evidence>
<dbReference type="SUPFAM" id="SSF47473">
    <property type="entry name" value="EF-hand"/>
    <property type="match status" value="1"/>
</dbReference>
<dbReference type="Proteomes" id="UP001210678">
    <property type="component" value="Unassembled WGS sequence"/>
</dbReference>
<name>A0ABT4YW71_9VIBR</name>
<gene>
    <name evidence="4" type="ORF">PGX00_20035</name>
</gene>
<dbReference type="RefSeq" id="WP_272139884.1">
    <property type="nucleotide sequence ID" value="NZ_JAQLOI010000003.1"/>
</dbReference>
<dbReference type="PROSITE" id="PS00018">
    <property type="entry name" value="EF_HAND_1"/>
    <property type="match status" value="1"/>
</dbReference>
<keyword evidence="2" id="KW-0732">Signal</keyword>
<feature type="domain" description="EF-hand" evidence="3">
    <location>
        <begin position="81"/>
        <end position="108"/>
    </location>
</feature>
<evidence type="ECO:0000256" key="2">
    <source>
        <dbReference type="SAM" id="SignalP"/>
    </source>
</evidence>
<evidence type="ECO:0000256" key="1">
    <source>
        <dbReference type="SAM" id="MobiDB-lite"/>
    </source>
</evidence>
<dbReference type="EMBL" id="JAQLOI010000003">
    <property type="protein sequence ID" value="MDB1125825.1"/>
    <property type="molecule type" value="Genomic_DNA"/>
</dbReference>
<dbReference type="Pfam" id="PF13202">
    <property type="entry name" value="EF-hand_5"/>
    <property type="match status" value="2"/>
</dbReference>
<sequence>MNSKLMLSTIAILSLTIAVGVNAAGQGRNMVGNNQMPTFVEMDTNQDSVISLDEFNAFRADKIAQKTEEGRALRNISNAPMFENLDTNGDQFIDKDEFQNMPCNTNQRGGKGRNKGQRNAS</sequence>
<feature type="chain" id="PRO_5046154544" evidence="2">
    <location>
        <begin position="24"/>
        <end position="121"/>
    </location>
</feature>
<dbReference type="PROSITE" id="PS50222">
    <property type="entry name" value="EF_HAND_2"/>
    <property type="match status" value="1"/>
</dbReference>
<feature type="compositionally biased region" description="Basic residues" evidence="1">
    <location>
        <begin position="110"/>
        <end position="121"/>
    </location>
</feature>